<organism evidence="4 5">
    <name type="scientific">Maribacter ulvicola</name>
    <dbReference type="NCBI Taxonomy" id="228959"/>
    <lineage>
        <taxon>Bacteria</taxon>
        <taxon>Pseudomonadati</taxon>
        <taxon>Bacteroidota</taxon>
        <taxon>Flavobacteriia</taxon>
        <taxon>Flavobacteriales</taxon>
        <taxon>Flavobacteriaceae</taxon>
        <taxon>Maribacter</taxon>
    </lineage>
</organism>
<dbReference type="RefSeq" id="WP_076546857.1">
    <property type="nucleotide sequence ID" value="NZ_FTMA01000001.1"/>
</dbReference>
<evidence type="ECO:0000256" key="2">
    <source>
        <dbReference type="ARBA" id="ARBA00022723"/>
    </source>
</evidence>
<dbReference type="InterPro" id="IPR034660">
    <property type="entry name" value="DinB/YfiT-like"/>
</dbReference>
<dbReference type="AlphaFoldDB" id="A0A1N6PXH7"/>
<feature type="binding site" evidence="3">
    <location>
        <position position="118"/>
    </location>
    <ligand>
        <name>a divalent metal cation</name>
        <dbReference type="ChEBI" id="CHEBI:60240"/>
    </ligand>
</feature>
<dbReference type="STRING" id="228959.SAMN05421797_101636"/>
<dbReference type="OrthoDB" id="9811413at2"/>
<proteinExistence type="inferred from homology"/>
<evidence type="ECO:0000256" key="1">
    <source>
        <dbReference type="ARBA" id="ARBA00008635"/>
    </source>
</evidence>
<accession>A0A1N6PXH7</accession>
<dbReference type="SUPFAM" id="SSF109854">
    <property type="entry name" value="DinB/YfiT-like putative metalloenzymes"/>
    <property type="match status" value="1"/>
</dbReference>
<evidence type="ECO:0000313" key="4">
    <source>
        <dbReference type="EMBL" id="SIQ09031.1"/>
    </source>
</evidence>
<dbReference type="Pfam" id="PF05163">
    <property type="entry name" value="DinB"/>
    <property type="match status" value="1"/>
</dbReference>
<name>A0A1N6PXH7_9FLAO</name>
<keyword evidence="2 3" id="KW-0479">Metal-binding</keyword>
<dbReference type="GO" id="GO:0046872">
    <property type="term" value="F:metal ion binding"/>
    <property type="evidence" value="ECO:0007669"/>
    <property type="project" value="UniProtKB-KW"/>
</dbReference>
<protein>
    <submittedName>
        <fullName evidence="4">Uncharacterized damage-inducible protein DinB (Forms a four-helix bundle)</fullName>
    </submittedName>
</protein>
<evidence type="ECO:0000313" key="5">
    <source>
        <dbReference type="Proteomes" id="UP000186953"/>
    </source>
</evidence>
<dbReference type="EMBL" id="FTMA01000001">
    <property type="protein sequence ID" value="SIQ09031.1"/>
    <property type="molecule type" value="Genomic_DNA"/>
</dbReference>
<reference evidence="5" key="1">
    <citation type="submission" date="2017-01" db="EMBL/GenBank/DDBJ databases">
        <authorList>
            <person name="Varghese N."/>
            <person name="Submissions S."/>
        </authorList>
    </citation>
    <scope>NUCLEOTIDE SEQUENCE [LARGE SCALE GENOMIC DNA]</scope>
    <source>
        <strain evidence="5">DSM 15366</strain>
    </source>
</reference>
<comment type="similarity">
    <text evidence="1">Belongs to the DinB family.</text>
</comment>
<evidence type="ECO:0000256" key="3">
    <source>
        <dbReference type="PIRSR" id="PIRSR607837-1"/>
    </source>
</evidence>
<dbReference type="Proteomes" id="UP000186953">
    <property type="component" value="Unassembled WGS sequence"/>
</dbReference>
<feature type="binding site" evidence="3">
    <location>
        <position position="39"/>
    </location>
    <ligand>
        <name>a divalent metal cation</name>
        <dbReference type="ChEBI" id="CHEBI:60240"/>
    </ligand>
</feature>
<dbReference type="Gene3D" id="1.20.120.450">
    <property type="entry name" value="dinb family like domain"/>
    <property type="match status" value="1"/>
</dbReference>
<keyword evidence="5" id="KW-1185">Reference proteome</keyword>
<sequence length="147" mass="17484">MEAFFNEIFDYNFHCNKKLIEHYSAINTVPTESMRLFSHILNTHHIWNARILNEPVGFEVWQEHDVKDWANIHYENQRSSFNIVTNAGNFDKHIDYENSEGRQFANSLKDILFHIINHATNCRGQINVDARSNDETSICLDYIYYKR</sequence>
<gene>
    <name evidence="4" type="ORF">SAMN05421797_101636</name>
</gene>
<dbReference type="InterPro" id="IPR007837">
    <property type="entry name" value="DinB"/>
</dbReference>